<reference evidence="15" key="1">
    <citation type="submission" date="2015-10" db="EMBL/GenBank/DDBJ databases">
        <authorList>
            <person name="Gilbert D.G."/>
        </authorList>
    </citation>
    <scope>NUCLEOTIDE SEQUENCE</scope>
    <source>
        <strain evidence="15">3c6</strain>
    </source>
</reference>
<keyword evidence="6" id="KW-0547">Nucleotide-binding</keyword>
<dbReference type="InterPro" id="IPR025669">
    <property type="entry name" value="AAA_dom"/>
</dbReference>
<dbReference type="UniPathway" id="UPA00934"/>
<dbReference type="GO" id="GO:0005886">
    <property type="term" value="C:plasma membrane"/>
    <property type="evidence" value="ECO:0007669"/>
    <property type="project" value="UniProtKB-ARBA"/>
</dbReference>
<comment type="pathway">
    <text evidence="1">Capsule biogenesis; capsule polysaccharide biosynthesis.</text>
</comment>
<evidence type="ECO:0000256" key="4">
    <source>
        <dbReference type="ARBA" id="ARBA00019200"/>
    </source>
</evidence>
<dbReference type="InterPro" id="IPR050445">
    <property type="entry name" value="Bact_polysacc_biosynth/exp"/>
</dbReference>
<keyword evidence="5 15" id="KW-0808">Transferase</keyword>
<dbReference type="CDD" id="cd05387">
    <property type="entry name" value="BY-kinase"/>
    <property type="match status" value="1"/>
</dbReference>
<dbReference type="PANTHER" id="PTHR32309:SF13">
    <property type="entry name" value="FERRIC ENTEROBACTIN TRANSPORT PROTEIN FEPE"/>
    <property type="match status" value="1"/>
</dbReference>
<gene>
    <name evidence="15" type="primary">epsD</name>
    <name evidence="15" type="ORF">LRLP16767_LR3C6_00013</name>
</gene>
<dbReference type="PANTHER" id="PTHR32309">
    <property type="entry name" value="TYROSINE-PROTEIN KINASE"/>
    <property type="match status" value="1"/>
</dbReference>
<dbReference type="SUPFAM" id="SSF52540">
    <property type="entry name" value="P-loop containing nucleoside triphosphate hydrolases"/>
    <property type="match status" value="1"/>
</dbReference>
<evidence type="ECO:0000259" key="14">
    <source>
        <dbReference type="Pfam" id="PF13614"/>
    </source>
</evidence>
<dbReference type="GO" id="GO:0005524">
    <property type="term" value="F:ATP binding"/>
    <property type="evidence" value="ECO:0007669"/>
    <property type="project" value="UniProtKB-KW"/>
</dbReference>
<dbReference type="AlphaFoldDB" id="A0A0U5JMM0"/>
<evidence type="ECO:0000256" key="2">
    <source>
        <dbReference type="ARBA" id="ARBA00007316"/>
    </source>
</evidence>
<dbReference type="NCBIfam" id="TIGR01007">
    <property type="entry name" value="eps_fam"/>
    <property type="match status" value="1"/>
</dbReference>
<dbReference type="GO" id="GO:0004715">
    <property type="term" value="F:non-membrane spanning protein tyrosine kinase activity"/>
    <property type="evidence" value="ECO:0007669"/>
    <property type="project" value="UniProtKB-EC"/>
</dbReference>
<keyword evidence="9" id="KW-0972">Capsule biogenesis/degradation</keyword>
<evidence type="ECO:0000256" key="11">
    <source>
        <dbReference type="ARBA" id="ARBA00023169"/>
    </source>
</evidence>
<sequence length="250" mass="27398">MSLFHRTQQQSTDTMDNGAKLITVAHPKSPISEQFRTIRTNINFMAIDKPIKTLAMTSANVSEGKSTVTDNVAVVWAQTGQRVLLIDSDLRRPTLHATFSKSNQHGLTTILTSGTNSVDLREIIQSSGVENLDILTAGPIPPNPAELLNSQRMKTLLDTVKGIYDMVIVDVPPMLEVTDTQILSRHLDAVVLVVKQGQTQKLAVKRAVELLNLAHANLLGYVMNDVNAEGDAAYGYGYGYGYGYEEETNK</sequence>
<evidence type="ECO:0000256" key="5">
    <source>
        <dbReference type="ARBA" id="ARBA00022679"/>
    </source>
</evidence>
<evidence type="ECO:0000256" key="6">
    <source>
        <dbReference type="ARBA" id="ARBA00022741"/>
    </source>
</evidence>
<dbReference type="FunFam" id="3.40.50.300:FF:000527">
    <property type="entry name" value="Tyrosine-protein kinase etk"/>
    <property type="match status" value="1"/>
</dbReference>
<keyword evidence="7 15" id="KW-0418">Kinase</keyword>
<protein>
    <recommendedName>
        <fullName evidence="4">Tyrosine-protein kinase CpsD</fullName>
        <ecNumber evidence="3">2.7.10.2</ecNumber>
    </recommendedName>
</protein>
<keyword evidence="8" id="KW-0067">ATP-binding</keyword>
<evidence type="ECO:0000256" key="12">
    <source>
        <dbReference type="ARBA" id="ARBA00024964"/>
    </source>
</evidence>
<dbReference type="EC" id="2.7.10.2" evidence="3"/>
<dbReference type="GO" id="GO:0045227">
    <property type="term" value="P:capsule polysaccharide biosynthetic process"/>
    <property type="evidence" value="ECO:0007669"/>
    <property type="project" value="UniProtKB-UniPathway"/>
</dbReference>
<dbReference type="Pfam" id="PF13614">
    <property type="entry name" value="AAA_31"/>
    <property type="match status" value="1"/>
</dbReference>
<evidence type="ECO:0000256" key="8">
    <source>
        <dbReference type="ARBA" id="ARBA00022840"/>
    </source>
</evidence>
<dbReference type="EMBL" id="LN887307">
    <property type="protein sequence ID" value="CUR38061.1"/>
    <property type="molecule type" value="Genomic_DNA"/>
</dbReference>
<evidence type="ECO:0000256" key="7">
    <source>
        <dbReference type="ARBA" id="ARBA00022777"/>
    </source>
</evidence>
<proteinExistence type="inferred from homology"/>
<comment type="function">
    <text evidence="12">Involved in the regulation of capsular polysaccharide biosynthesis. Autophosphorylation of CpsD attenuates its activity and reduces the level of encapsulation. May be part of a complex that directs the coordinated polymerization and export to the cell surface of the capsular polysaccharide.</text>
</comment>
<comment type="similarity">
    <text evidence="2">Belongs to the CpsD/CapB family.</text>
</comment>
<keyword evidence="11" id="KW-0270">Exopolysaccharide synthesis</keyword>
<evidence type="ECO:0000256" key="3">
    <source>
        <dbReference type="ARBA" id="ARBA00011903"/>
    </source>
</evidence>
<dbReference type="InterPro" id="IPR005702">
    <property type="entry name" value="Wzc-like_C"/>
</dbReference>
<evidence type="ECO:0000256" key="13">
    <source>
        <dbReference type="ARBA" id="ARBA00051245"/>
    </source>
</evidence>
<evidence type="ECO:0000256" key="1">
    <source>
        <dbReference type="ARBA" id="ARBA00005132"/>
    </source>
</evidence>
<evidence type="ECO:0000256" key="9">
    <source>
        <dbReference type="ARBA" id="ARBA00022903"/>
    </source>
</evidence>
<dbReference type="InterPro" id="IPR027417">
    <property type="entry name" value="P-loop_NTPase"/>
</dbReference>
<keyword evidence="10" id="KW-0829">Tyrosine-protein kinase</keyword>
<dbReference type="GO" id="GO:0042802">
    <property type="term" value="F:identical protein binding"/>
    <property type="evidence" value="ECO:0007669"/>
    <property type="project" value="UniProtKB-ARBA"/>
</dbReference>
<evidence type="ECO:0000313" key="15">
    <source>
        <dbReference type="EMBL" id="CUR38061.1"/>
    </source>
</evidence>
<organism evidence="15">
    <name type="scientific">Limosilactobacillus reuteri</name>
    <name type="common">Lactobacillus reuteri</name>
    <dbReference type="NCBI Taxonomy" id="1598"/>
    <lineage>
        <taxon>Bacteria</taxon>
        <taxon>Bacillati</taxon>
        <taxon>Bacillota</taxon>
        <taxon>Bacilli</taxon>
        <taxon>Lactobacillales</taxon>
        <taxon>Lactobacillaceae</taxon>
        <taxon>Limosilactobacillus</taxon>
    </lineage>
</organism>
<evidence type="ECO:0000256" key="10">
    <source>
        <dbReference type="ARBA" id="ARBA00023137"/>
    </source>
</evidence>
<name>A0A0U5JMM0_LIMRT</name>
<accession>A0A0U5JMM0</accession>
<comment type="catalytic activity">
    <reaction evidence="13">
        <text>L-tyrosyl-[protein] + ATP = O-phospho-L-tyrosyl-[protein] + ADP + H(+)</text>
        <dbReference type="Rhea" id="RHEA:10596"/>
        <dbReference type="Rhea" id="RHEA-COMP:10136"/>
        <dbReference type="Rhea" id="RHEA-COMP:20101"/>
        <dbReference type="ChEBI" id="CHEBI:15378"/>
        <dbReference type="ChEBI" id="CHEBI:30616"/>
        <dbReference type="ChEBI" id="CHEBI:46858"/>
        <dbReference type="ChEBI" id="CHEBI:61978"/>
        <dbReference type="ChEBI" id="CHEBI:456216"/>
        <dbReference type="EC" id="2.7.10.2"/>
    </reaction>
</comment>
<dbReference type="Gene3D" id="3.40.50.300">
    <property type="entry name" value="P-loop containing nucleotide triphosphate hydrolases"/>
    <property type="match status" value="1"/>
</dbReference>
<feature type="domain" description="AAA" evidence="14">
    <location>
        <begin position="62"/>
        <end position="197"/>
    </location>
</feature>